<evidence type="ECO:0000313" key="2">
    <source>
        <dbReference type="Proteomes" id="UP001526426"/>
    </source>
</evidence>
<dbReference type="EMBL" id="JAIHOM010000023">
    <property type="protein sequence ID" value="MCW6035932.1"/>
    <property type="molecule type" value="Genomic_DNA"/>
</dbReference>
<dbReference type="SUPFAM" id="SSF46785">
    <property type="entry name" value="Winged helix' DNA-binding domain"/>
    <property type="match status" value="1"/>
</dbReference>
<accession>A0ABT3L342</accession>
<evidence type="ECO:0008006" key="3">
    <source>
        <dbReference type="Google" id="ProtNLM"/>
    </source>
</evidence>
<dbReference type="InterPro" id="IPR036390">
    <property type="entry name" value="WH_DNA-bd_sf"/>
</dbReference>
<proteinExistence type="predicted"/>
<evidence type="ECO:0000313" key="1">
    <source>
        <dbReference type="EMBL" id="MCW6035932.1"/>
    </source>
</evidence>
<keyword evidence="2" id="KW-1185">Reference proteome</keyword>
<comment type="caution">
    <text evidence="1">The sequence shown here is derived from an EMBL/GenBank/DDBJ whole genome shotgun (WGS) entry which is preliminary data.</text>
</comment>
<gene>
    <name evidence="1" type="ORF">K4A83_06550</name>
</gene>
<dbReference type="Proteomes" id="UP001526426">
    <property type="component" value="Unassembled WGS sequence"/>
</dbReference>
<protein>
    <recommendedName>
        <fullName evidence="3">Transcriptional regulator</fullName>
    </recommendedName>
</protein>
<sequence length="105" mass="11829">MNKKTRKTLVDITPRLMEFRSLPKKTQEELFPLLGSVAQNALQLIDALEITGETTYEELAIQLGQNPQTISQKLHALIEGGYPIQLDERTAIAKTGRLRRTAKLL</sequence>
<dbReference type="RefSeq" id="WP_265263654.1">
    <property type="nucleotide sequence ID" value="NZ_JAIHOM010000023.1"/>
</dbReference>
<name>A0ABT3L342_9CYAN</name>
<reference evidence="1 2" key="1">
    <citation type="submission" date="2021-08" db="EMBL/GenBank/DDBJ databases">
        <title>Draft genome sequence of Spirulina subsalsa with high tolerance to salinity and hype-accumulation of phycocyanin.</title>
        <authorList>
            <person name="Pei H."/>
            <person name="Jiang L."/>
        </authorList>
    </citation>
    <scope>NUCLEOTIDE SEQUENCE [LARGE SCALE GENOMIC DNA]</scope>
    <source>
        <strain evidence="1 2">FACHB-351</strain>
    </source>
</reference>
<organism evidence="1 2">
    <name type="scientific">Spirulina subsalsa FACHB-351</name>
    <dbReference type="NCBI Taxonomy" id="234711"/>
    <lineage>
        <taxon>Bacteria</taxon>
        <taxon>Bacillati</taxon>
        <taxon>Cyanobacteriota</taxon>
        <taxon>Cyanophyceae</taxon>
        <taxon>Spirulinales</taxon>
        <taxon>Spirulinaceae</taxon>
        <taxon>Spirulina</taxon>
    </lineage>
</organism>